<evidence type="ECO:0000256" key="2">
    <source>
        <dbReference type="ARBA" id="ARBA00023002"/>
    </source>
</evidence>
<dbReference type="PROSITE" id="PS00070">
    <property type="entry name" value="ALDEHYDE_DEHYDR_CYS"/>
    <property type="match status" value="1"/>
</dbReference>
<evidence type="ECO:0000259" key="3">
    <source>
        <dbReference type="Pfam" id="PF00171"/>
    </source>
</evidence>
<sequence length="486" mass="52228">MRMSDEFLNVQLLISGKWRDAEGGRTLPVQDPATGEEIGKVAHASKADLAQAAEGAAKGFDAWRALTAWDRFVIMRKAADLLRERAQSIGRIMSREQGKPLEQAILEIKGAAGVIEYFGEEGRRLNDVLIPPRVRHVEQRVLHRPVGVVAAFTPWNFPINQIARKLGAALGAGCAVIVKAPEDTPASPAELLRAFLDAGVPEGAVSLVYGDPAEISEYLIAHPVVRKISFTGSTPVGKHLASLAGAQMKPVTMELGGHAPVIVCADADLDVAAERLSAAKFRNAGQVCIAPTRFLLEKSIAPAFVEKFQARMNSLKIGRGVDDGVTMGPLVNPRRVKALEGLVEDARAKGGKIWQAETPLPNEGCFFPPTLVLDPNLSMRVMQEEPFGPLAIVSEFTDLADAVKEANRLPYGLAAYAYTRNERTQRLLGEAVEAGMVAINHHGIGVPEVPFGGMKDSGYGTEGGPEALRAHTILKLVSSQHVKADF</sequence>
<evidence type="ECO:0000256" key="1">
    <source>
        <dbReference type="ARBA" id="ARBA00009986"/>
    </source>
</evidence>
<dbReference type="InterPro" id="IPR016163">
    <property type="entry name" value="Ald_DH_C"/>
</dbReference>
<dbReference type="Proteomes" id="UP000056109">
    <property type="component" value="Chromosome I"/>
</dbReference>
<dbReference type="EMBL" id="LN606600">
    <property type="protein sequence ID" value="CEF40272.1"/>
    <property type="molecule type" value="Genomic_DNA"/>
</dbReference>
<dbReference type="InterPro" id="IPR050740">
    <property type="entry name" value="Aldehyde_DH_Superfamily"/>
</dbReference>
<evidence type="ECO:0000313" key="5">
    <source>
        <dbReference type="Proteomes" id="UP000056109"/>
    </source>
</evidence>
<comment type="similarity">
    <text evidence="1">Belongs to the aldehyde dehydrogenase family.</text>
</comment>
<dbReference type="AlphaFoldDB" id="A0A0U5ETS9"/>
<dbReference type="InterPro" id="IPR016160">
    <property type="entry name" value="Ald_DH_CS_CYS"/>
</dbReference>
<dbReference type="PANTHER" id="PTHR43353:SF5">
    <property type="entry name" value="SUCCINATE-SEMIALDEHYDE DEHYDROGENASE, MITOCHONDRIAL"/>
    <property type="match status" value="1"/>
</dbReference>
<feature type="domain" description="Aldehyde dehydrogenase" evidence="3">
    <location>
        <begin position="18"/>
        <end position="476"/>
    </location>
</feature>
<dbReference type="InterPro" id="IPR016162">
    <property type="entry name" value="Ald_DH_N"/>
</dbReference>
<reference evidence="5" key="1">
    <citation type="submission" date="2014-09" db="EMBL/GenBank/DDBJ databases">
        <authorList>
            <person name="Illeghems K.G."/>
        </authorList>
    </citation>
    <scope>NUCLEOTIDE SEQUENCE [LARGE SCALE GENOMIC DNA]</scope>
    <source>
        <strain evidence="5">108B</strain>
    </source>
</reference>
<dbReference type="Gene3D" id="3.40.309.10">
    <property type="entry name" value="Aldehyde Dehydrogenase, Chain A, domain 2"/>
    <property type="match status" value="1"/>
</dbReference>
<dbReference type="Gene3D" id="3.40.605.10">
    <property type="entry name" value="Aldehyde Dehydrogenase, Chain A, domain 1"/>
    <property type="match status" value="1"/>
</dbReference>
<accession>A0A0U5ETS9</accession>
<dbReference type="CDD" id="cd07103">
    <property type="entry name" value="ALDH_F5_SSADH_GabD"/>
    <property type="match status" value="1"/>
</dbReference>
<name>A0A0U5ETS9_9PROT</name>
<dbReference type="FunFam" id="3.40.605.10:FF:000033">
    <property type="entry name" value="NAD-dependent succinate-semialdehyde dehydrogenase"/>
    <property type="match status" value="1"/>
</dbReference>
<evidence type="ECO:0000313" key="4">
    <source>
        <dbReference type="EMBL" id="CEF40272.1"/>
    </source>
</evidence>
<dbReference type="InterPro" id="IPR016161">
    <property type="entry name" value="Ald_DH/histidinol_DH"/>
</dbReference>
<keyword evidence="5" id="KW-1185">Reference proteome</keyword>
<dbReference type="InterPro" id="IPR015590">
    <property type="entry name" value="Aldehyde_DH_dom"/>
</dbReference>
<dbReference type="EC" id="1.2.1.16" evidence="4"/>
<protein>
    <submittedName>
        <fullName evidence="4">Aldehyde dehydrogenase</fullName>
        <ecNumber evidence="4">1.2.1.16</ecNumber>
    </submittedName>
</protein>
<dbReference type="SUPFAM" id="SSF53720">
    <property type="entry name" value="ALDH-like"/>
    <property type="match status" value="1"/>
</dbReference>
<dbReference type="PATRIC" id="fig|446692.3.peg.861"/>
<organism evidence="4 5">
    <name type="scientific">Acetobacter senegalensis</name>
    <dbReference type="NCBI Taxonomy" id="446692"/>
    <lineage>
        <taxon>Bacteria</taxon>
        <taxon>Pseudomonadati</taxon>
        <taxon>Pseudomonadota</taxon>
        <taxon>Alphaproteobacteria</taxon>
        <taxon>Acetobacterales</taxon>
        <taxon>Acetobacteraceae</taxon>
        <taxon>Acetobacter</taxon>
    </lineage>
</organism>
<dbReference type="GO" id="GO:0009013">
    <property type="term" value="F:succinate-semialdehyde dehydrogenase [NAD(P)+] activity"/>
    <property type="evidence" value="ECO:0007669"/>
    <property type="project" value="UniProtKB-EC"/>
</dbReference>
<dbReference type="KEGG" id="asz:ASN_870"/>
<gene>
    <name evidence="4" type="ORF">ASN_870</name>
</gene>
<dbReference type="PANTHER" id="PTHR43353">
    <property type="entry name" value="SUCCINATE-SEMIALDEHYDE DEHYDROGENASE, MITOCHONDRIAL"/>
    <property type="match status" value="1"/>
</dbReference>
<proteinExistence type="inferred from homology"/>
<dbReference type="Pfam" id="PF00171">
    <property type="entry name" value="Aldedh"/>
    <property type="match status" value="1"/>
</dbReference>
<keyword evidence="2 4" id="KW-0560">Oxidoreductase</keyword>